<evidence type="ECO:0000256" key="2">
    <source>
        <dbReference type="ARBA" id="ARBA00023002"/>
    </source>
</evidence>
<dbReference type="SUPFAM" id="SSF47203">
    <property type="entry name" value="Acyl-CoA dehydrogenase C-terminal domain-like"/>
    <property type="match status" value="1"/>
</dbReference>
<name>A0A0Q3M6Q0_9HYPH</name>
<dbReference type="Pfam" id="PF02771">
    <property type="entry name" value="Acyl-CoA_dh_N"/>
    <property type="match status" value="1"/>
</dbReference>
<evidence type="ECO:0000313" key="9">
    <source>
        <dbReference type="Proteomes" id="UP000190130"/>
    </source>
</evidence>
<dbReference type="Proteomes" id="UP000051562">
    <property type="component" value="Unassembled WGS sequence"/>
</dbReference>
<gene>
    <name evidence="6" type="ORF">ARD30_03420</name>
    <name evidence="7" type="ORF">SAMN05660750_02397</name>
</gene>
<evidence type="ECO:0000259" key="3">
    <source>
        <dbReference type="Pfam" id="PF02770"/>
    </source>
</evidence>
<dbReference type="CDD" id="cd00567">
    <property type="entry name" value="ACAD"/>
    <property type="match status" value="1"/>
</dbReference>
<evidence type="ECO:0000313" key="8">
    <source>
        <dbReference type="Proteomes" id="UP000051562"/>
    </source>
</evidence>
<reference evidence="7 9" key="2">
    <citation type="submission" date="2017-02" db="EMBL/GenBank/DDBJ databases">
        <authorList>
            <person name="Peterson S.W."/>
        </authorList>
    </citation>
    <scope>NUCLEOTIDE SEQUENCE [LARGE SCALE GENOMIC DNA]</scope>
    <source>
        <strain evidence="7 9">DSM 9653</strain>
    </source>
</reference>
<keyword evidence="1" id="KW-0285">Flavoprotein</keyword>
<keyword evidence="2" id="KW-0560">Oxidoreductase</keyword>
<dbReference type="AlphaFoldDB" id="A0A0Q3M6Q0"/>
<dbReference type="GO" id="GO:0050660">
    <property type="term" value="F:flavin adenine dinucleotide binding"/>
    <property type="evidence" value="ECO:0007669"/>
    <property type="project" value="InterPro"/>
</dbReference>
<dbReference type="Proteomes" id="UP000190130">
    <property type="component" value="Unassembled WGS sequence"/>
</dbReference>
<feature type="domain" description="Acyl-CoA dehydrogenase/oxidase N-terminal" evidence="4">
    <location>
        <begin position="12"/>
        <end position="84"/>
    </location>
</feature>
<dbReference type="RefSeq" id="WP_055727231.1">
    <property type="nucleotide sequence ID" value="NZ_FUYX01000005.1"/>
</dbReference>
<dbReference type="GO" id="GO:0016627">
    <property type="term" value="F:oxidoreductase activity, acting on the CH-CH group of donors"/>
    <property type="evidence" value="ECO:0007669"/>
    <property type="project" value="InterPro"/>
</dbReference>
<dbReference type="STRING" id="53254.SAMN05660750_02397"/>
<protein>
    <submittedName>
        <fullName evidence="6">Acyl-CoA dehydrogenase</fullName>
    </submittedName>
</protein>
<dbReference type="InterPro" id="IPR006091">
    <property type="entry name" value="Acyl-CoA_Oxase/DH_mid-dom"/>
</dbReference>
<evidence type="ECO:0000259" key="5">
    <source>
        <dbReference type="Pfam" id="PF08028"/>
    </source>
</evidence>
<sequence>MNPVPTLLERAQLVAAEIAENAAALDRSGTFPAEAIARVHRAGLSALTAPKALGGRDASFLEVYEVIGAIAEAEPSTALILSMQYIHLRTLLRSRAPAHLIENVVTSAVEDGALINALRVEPDLGTPLRGGLPATTAERTAAGWRISGRKIYSTGAAGLSWAWVWARTDEDEPRVGGFLVPMAAPGIHVERSWDQLGMRASASDDVVFDKVEVPADHAADIRLPQQWGPPEGAQAALHALLVPAIYDGVARAARNWLAGFLNARRPSNLGDSLASVPRIQQAVGEIEEKLAANRRLLRSVAVEADAGEYLSASEAALLKLTVTENAIAATEIALRLSGNHGVSRSNPLERHYRNVLCGRIHSPQEDSARQQAGRLALTLDTKGAAQ</sequence>
<feature type="domain" description="Acyl-CoA oxidase/dehydrogenase middle" evidence="3">
    <location>
        <begin position="121"/>
        <end position="211"/>
    </location>
</feature>
<reference evidence="6 8" key="1">
    <citation type="submission" date="2015-10" db="EMBL/GenBank/DDBJ databases">
        <title>Draft genome of Bosea thiooxidans.</title>
        <authorList>
            <person name="Wang X."/>
        </authorList>
    </citation>
    <scope>NUCLEOTIDE SEQUENCE [LARGE SCALE GENOMIC DNA]</scope>
    <source>
        <strain evidence="6 8">CGMCC 9174</strain>
    </source>
</reference>
<dbReference type="InterPro" id="IPR052547">
    <property type="entry name" value="Mito_Isobutyryl-CoADH"/>
</dbReference>
<evidence type="ECO:0000256" key="1">
    <source>
        <dbReference type="ARBA" id="ARBA00022630"/>
    </source>
</evidence>
<evidence type="ECO:0000313" key="6">
    <source>
        <dbReference type="EMBL" id="KQK31465.1"/>
    </source>
</evidence>
<dbReference type="Gene3D" id="1.10.540.10">
    <property type="entry name" value="Acyl-CoA dehydrogenase/oxidase, N-terminal domain"/>
    <property type="match status" value="1"/>
</dbReference>
<accession>A0A0Q3M6Q0</accession>
<organism evidence="6 8">
    <name type="scientific">Bosea thiooxidans</name>
    <dbReference type="NCBI Taxonomy" id="53254"/>
    <lineage>
        <taxon>Bacteria</taxon>
        <taxon>Pseudomonadati</taxon>
        <taxon>Pseudomonadota</taxon>
        <taxon>Alphaproteobacteria</taxon>
        <taxon>Hyphomicrobiales</taxon>
        <taxon>Boseaceae</taxon>
        <taxon>Bosea</taxon>
    </lineage>
</organism>
<evidence type="ECO:0000259" key="4">
    <source>
        <dbReference type="Pfam" id="PF02771"/>
    </source>
</evidence>
<dbReference type="PANTHER" id="PTHR43831">
    <property type="entry name" value="ISOBUTYRYL-COA DEHYDROGENASE"/>
    <property type="match status" value="1"/>
</dbReference>
<dbReference type="SUPFAM" id="SSF56645">
    <property type="entry name" value="Acyl-CoA dehydrogenase NM domain-like"/>
    <property type="match status" value="1"/>
</dbReference>
<keyword evidence="8" id="KW-1185">Reference proteome</keyword>
<dbReference type="EMBL" id="FUYX01000005">
    <property type="protein sequence ID" value="SKB79461.1"/>
    <property type="molecule type" value="Genomic_DNA"/>
</dbReference>
<evidence type="ECO:0000313" key="7">
    <source>
        <dbReference type="EMBL" id="SKB79461.1"/>
    </source>
</evidence>
<dbReference type="Gene3D" id="2.40.110.10">
    <property type="entry name" value="Butyryl-CoA Dehydrogenase, subunit A, domain 2"/>
    <property type="match status" value="1"/>
</dbReference>
<dbReference type="Pfam" id="PF08028">
    <property type="entry name" value="Acyl-CoA_dh_2"/>
    <property type="match status" value="1"/>
</dbReference>
<feature type="domain" description="Acyl-CoA dehydrogenase C-terminal" evidence="5">
    <location>
        <begin position="248"/>
        <end position="362"/>
    </location>
</feature>
<proteinExistence type="predicted"/>
<dbReference type="Pfam" id="PF02770">
    <property type="entry name" value="Acyl-CoA_dh_M"/>
    <property type="match status" value="1"/>
</dbReference>
<dbReference type="InterPro" id="IPR013107">
    <property type="entry name" value="Acyl-CoA_DH_C"/>
</dbReference>
<dbReference type="InterPro" id="IPR046373">
    <property type="entry name" value="Acyl-CoA_Oxase/DH_mid-dom_sf"/>
</dbReference>
<dbReference type="PIRSF" id="PIRSF016578">
    <property type="entry name" value="HsaA"/>
    <property type="match status" value="1"/>
</dbReference>
<dbReference type="InterPro" id="IPR036250">
    <property type="entry name" value="AcylCo_DH-like_C"/>
</dbReference>
<dbReference type="EMBL" id="LMAR01000023">
    <property type="protein sequence ID" value="KQK31465.1"/>
    <property type="molecule type" value="Genomic_DNA"/>
</dbReference>
<dbReference type="InterPro" id="IPR013786">
    <property type="entry name" value="AcylCoA_DH/ox_N"/>
</dbReference>
<dbReference type="PANTHER" id="PTHR43831:SF1">
    <property type="entry name" value="ISOBUTYRYL-COA DEHYDROGENASE, MITOCHONDRIAL"/>
    <property type="match status" value="1"/>
</dbReference>
<dbReference type="OrthoDB" id="2986495at2"/>
<dbReference type="InterPro" id="IPR037069">
    <property type="entry name" value="AcylCoA_DH/ox_N_sf"/>
</dbReference>
<dbReference type="Gene3D" id="1.20.140.10">
    <property type="entry name" value="Butyryl-CoA Dehydrogenase, subunit A, domain 3"/>
    <property type="match status" value="1"/>
</dbReference>
<dbReference type="InterPro" id="IPR009100">
    <property type="entry name" value="AcylCoA_DH/oxidase_NM_dom_sf"/>
</dbReference>